<sequence>MVVRISSEIEINRSPAEVRAVFLNFDDWRSWLTTGLTLKPRDKSKPGADLKPGDQLRGNFRGTAIKPKVLENTPSKFEWRGKVGKVLVIGHRRFYFHDSEKTPGWTRLVQSEDISGWLAFMFKKDSGGQGKIARDAMTKFNEEIKTRAE</sequence>
<dbReference type="InterPro" id="IPR023393">
    <property type="entry name" value="START-like_dom_sf"/>
</dbReference>
<reference evidence="1 2" key="1">
    <citation type="submission" date="2024-09" db="EMBL/GenBank/DDBJ databases">
        <title>Itraconazole resistance in Madurella fahalii resulting from another homologue of gene encoding cytochrome P450 14-alpha sterol demethylase (CYP51).</title>
        <authorList>
            <person name="Yoshioka I."/>
            <person name="Fahal A.H."/>
            <person name="Kaneko S."/>
            <person name="Yaguchi T."/>
        </authorList>
    </citation>
    <scope>NUCLEOTIDE SEQUENCE [LARGE SCALE GENOMIC DNA]</scope>
    <source>
        <strain evidence="1 2">IFM 68171</strain>
    </source>
</reference>
<dbReference type="Gene3D" id="3.30.530.20">
    <property type="match status" value="1"/>
</dbReference>
<dbReference type="Pfam" id="PF10604">
    <property type="entry name" value="Polyketide_cyc2"/>
    <property type="match status" value="1"/>
</dbReference>
<dbReference type="GeneID" id="98174369"/>
<evidence type="ECO:0000313" key="1">
    <source>
        <dbReference type="EMBL" id="GAB1313415.1"/>
    </source>
</evidence>
<dbReference type="PANTHER" id="PTHR36166:SF1">
    <property type="entry name" value="SRPBCC DOMAIN-CONTAINING PROTEIN"/>
    <property type="match status" value="1"/>
</dbReference>
<dbReference type="InterPro" id="IPR019587">
    <property type="entry name" value="Polyketide_cyclase/dehydratase"/>
</dbReference>
<dbReference type="Proteomes" id="UP001628179">
    <property type="component" value="Unassembled WGS sequence"/>
</dbReference>
<evidence type="ECO:0000313" key="2">
    <source>
        <dbReference type="Proteomes" id="UP001628179"/>
    </source>
</evidence>
<keyword evidence="2" id="KW-1185">Reference proteome</keyword>
<evidence type="ECO:0008006" key="3">
    <source>
        <dbReference type="Google" id="ProtNLM"/>
    </source>
</evidence>
<dbReference type="SUPFAM" id="SSF55961">
    <property type="entry name" value="Bet v1-like"/>
    <property type="match status" value="1"/>
</dbReference>
<organism evidence="1 2">
    <name type="scientific">Madurella fahalii</name>
    <dbReference type="NCBI Taxonomy" id="1157608"/>
    <lineage>
        <taxon>Eukaryota</taxon>
        <taxon>Fungi</taxon>
        <taxon>Dikarya</taxon>
        <taxon>Ascomycota</taxon>
        <taxon>Pezizomycotina</taxon>
        <taxon>Sordariomycetes</taxon>
        <taxon>Sordariomycetidae</taxon>
        <taxon>Sordariales</taxon>
        <taxon>Sordariales incertae sedis</taxon>
        <taxon>Madurella</taxon>
    </lineage>
</organism>
<dbReference type="EMBL" id="BAAFSV010000002">
    <property type="protein sequence ID" value="GAB1313415.1"/>
    <property type="molecule type" value="Genomic_DNA"/>
</dbReference>
<name>A0ABQ0G6P0_9PEZI</name>
<gene>
    <name evidence="1" type="ORF">MFIFM68171_03625</name>
</gene>
<dbReference type="PANTHER" id="PTHR36166">
    <property type="entry name" value="CHROMOSOME 9, WHOLE GENOME SHOTGUN SEQUENCE"/>
    <property type="match status" value="1"/>
</dbReference>
<protein>
    <recommendedName>
        <fullName evidence="3">Polyketide cyclase</fullName>
    </recommendedName>
</protein>
<dbReference type="CDD" id="cd07822">
    <property type="entry name" value="SRPBCC_4"/>
    <property type="match status" value="1"/>
</dbReference>
<dbReference type="RefSeq" id="XP_070915147.1">
    <property type="nucleotide sequence ID" value="XM_071059046.1"/>
</dbReference>
<proteinExistence type="predicted"/>
<accession>A0ABQ0G6P0</accession>
<comment type="caution">
    <text evidence="1">The sequence shown here is derived from an EMBL/GenBank/DDBJ whole genome shotgun (WGS) entry which is preliminary data.</text>
</comment>